<comment type="subcellular location">
    <subcellularLocation>
        <location evidence="1">Nucleus</location>
    </subcellularLocation>
</comment>
<keyword evidence="7" id="KW-0539">Nucleus</keyword>
<dbReference type="InterPro" id="IPR044280">
    <property type="entry name" value="Hac1/HY5"/>
</dbReference>
<sequence length="615" mass="68126">MAGLATSSQLYSNEPPNPLHMQYWQKGQLDQEDDSVLDDHILDSSSFDPAAMDNVPRRQSFASSASLLSPRQQTWPDFAYNNDATPTASLNHQAPLFPEHVANHFAPGIPQYPNYGSHMAAWNSQGNVGSDASNAAAFTAFGTDLEDVKPEEPFGHDVAQPSHQNPYGGLPRHSAPDFRHDAASAASPQWSTSSSDAVEKIPRSGQVQSPTFNHNAPQLRRDGVRKKNARFDIPDGHNVHTIDLLIAAADPTNEEKIRTLKQEKRLLRNRQAALDSRCRKKHHTEKLEEEKKQFITMIDRLEEDNQNMRLQEQRWLHERQQWHQFAEGLAREKEDLVRQHTLETAELRKKNSCLMDEIQRLESMSLSAQPGSAGISAGFPEFEHLTMDTSSFDDFAFIENPIMNTEPKNEASLAVLPKKEAPSPVKTEDVSAASGLLLMLLLCGAWVASNTSPATAVIPRMPDDVRVASSAILKNIYKDAGLEPCQTTRTTSGNPGVAQAGTFPTHQKPSPLALLHHDLTTPTQQQEREQLFSLSAEQYNHMMSDDLFADEPELNAPSGRRNIGEIFAAARAEKKGPAAEVYTRSLMRSEVPANVVRDFARMVAEGGGRNGEPMS</sequence>
<keyword evidence="3" id="KW-0805">Transcription regulation</keyword>
<dbReference type="InterPro" id="IPR046347">
    <property type="entry name" value="bZIP_sf"/>
</dbReference>
<proteinExistence type="inferred from homology"/>
<feature type="domain" description="Basic leucine zipper" evidence="10">
    <location>
        <begin position="253"/>
        <end position="321"/>
    </location>
</feature>
<feature type="region of interest" description="Disordered" evidence="9">
    <location>
        <begin position="149"/>
        <end position="218"/>
    </location>
</feature>
<keyword evidence="6" id="KW-0834">Unfolded protein response</keyword>
<keyword evidence="12" id="KW-1185">Reference proteome</keyword>
<dbReference type="GO" id="GO:0005634">
    <property type="term" value="C:nucleus"/>
    <property type="evidence" value="ECO:0007669"/>
    <property type="project" value="UniProtKB-SubCell"/>
</dbReference>
<evidence type="ECO:0000256" key="2">
    <source>
        <dbReference type="ARBA" id="ARBA00007163"/>
    </source>
</evidence>
<dbReference type="GO" id="GO:0006986">
    <property type="term" value="P:response to unfolded protein"/>
    <property type="evidence" value="ECO:0007669"/>
    <property type="project" value="UniProtKB-KW"/>
</dbReference>
<accession>A0A8H3G916</accession>
<evidence type="ECO:0000313" key="12">
    <source>
        <dbReference type="Proteomes" id="UP000664534"/>
    </source>
</evidence>
<dbReference type="Proteomes" id="UP000664534">
    <property type="component" value="Unassembled WGS sequence"/>
</dbReference>
<feature type="compositionally biased region" description="Low complexity" evidence="9">
    <location>
        <begin position="183"/>
        <end position="196"/>
    </location>
</feature>
<dbReference type="PANTHER" id="PTHR46714">
    <property type="entry name" value="TRANSCRIPTIONAL ACTIVATOR HAC1"/>
    <property type="match status" value="1"/>
</dbReference>
<organism evidence="11 12">
    <name type="scientific">Imshaugia aleurites</name>
    <dbReference type="NCBI Taxonomy" id="172621"/>
    <lineage>
        <taxon>Eukaryota</taxon>
        <taxon>Fungi</taxon>
        <taxon>Dikarya</taxon>
        <taxon>Ascomycota</taxon>
        <taxon>Pezizomycotina</taxon>
        <taxon>Lecanoromycetes</taxon>
        <taxon>OSLEUM clade</taxon>
        <taxon>Lecanoromycetidae</taxon>
        <taxon>Lecanorales</taxon>
        <taxon>Lecanorineae</taxon>
        <taxon>Parmeliaceae</taxon>
        <taxon>Imshaugia</taxon>
    </lineage>
</organism>
<evidence type="ECO:0000259" key="10">
    <source>
        <dbReference type="Pfam" id="PF03131"/>
    </source>
</evidence>
<evidence type="ECO:0000256" key="1">
    <source>
        <dbReference type="ARBA" id="ARBA00004123"/>
    </source>
</evidence>
<dbReference type="Pfam" id="PF03131">
    <property type="entry name" value="bZIP_Maf"/>
    <property type="match status" value="1"/>
</dbReference>
<keyword evidence="8" id="KW-0175">Coiled coil</keyword>
<evidence type="ECO:0000256" key="7">
    <source>
        <dbReference type="ARBA" id="ARBA00023242"/>
    </source>
</evidence>
<feature type="coiled-coil region" evidence="8">
    <location>
        <begin position="257"/>
        <end position="318"/>
    </location>
</feature>
<evidence type="ECO:0000256" key="3">
    <source>
        <dbReference type="ARBA" id="ARBA00023015"/>
    </source>
</evidence>
<dbReference type="Gene3D" id="1.20.5.170">
    <property type="match status" value="1"/>
</dbReference>
<feature type="compositionally biased region" description="Polar residues" evidence="9">
    <location>
        <begin position="205"/>
        <end position="216"/>
    </location>
</feature>
<dbReference type="GO" id="GO:0045944">
    <property type="term" value="P:positive regulation of transcription by RNA polymerase II"/>
    <property type="evidence" value="ECO:0007669"/>
    <property type="project" value="InterPro"/>
</dbReference>
<evidence type="ECO:0000256" key="9">
    <source>
        <dbReference type="SAM" id="MobiDB-lite"/>
    </source>
</evidence>
<protein>
    <recommendedName>
        <fullName evidence="10">Basic leucine zipper domain-containing protein</fullName>
    </recommendedName>
</protein>
<dbReference type="EMBL" id="CAJPDT010000105">
    <property type="protein sequence ID" value="CAF9938100.1"/>
    <property type="molecule type" value="Genomic_DNA"/>
</dbReference>
<dbReference type="GO" id="GO:0000981">
    <property type="term" value="F:DNA-binding transcription factor activity, RNA polymerase II-specific"/>
    <property type="evidence" value="ECO:0007669"/>
    <property type="project" value="InterPro"/>
</dbReference>
<comment type="similarity">
    <text evidence="2">Belongs to the bZIP family.</text>
</comment>
<gene>
    <name evidence="11" type="ORF">IMSHALPRED_000661</name>
</gene>
<dbReference type="InterPro" id="IPR004826">
    <property type="entry name" value="bZIP_Maf"/>
</dbReference>
<dbReference type="GO" id="GO:0003677">
    <property type="term" value="F:DNA binding"/>
    <property type="evidence" value="ECO:0007669"/>
    <property type="project" value="UniProtKB-KW"/>
</dbReference>
<keyword evidence="4" id="KW-0238">DNA-binding</keyword>
<dbReference type="SUPFAM" id="SSF57959">
    <property type="entry name" value="Leucine zipper domain"/>
    <property type="match status" value="1"/>
</dbReference>
<name>A0A8H3G916_9LECA</name>
<comment type="caution">
    <text evidence="11">The sequence shown here is derived from an EMBL/GenBank/DDBJ whole genome shotgun (WGS) entry which is preliminary data.</text>
</comment>
<evidence type="ECO:0000256" key="4">
    <source>
        <dbReference type="ARBA" id="ARBA00023125"/>
    </source>
</evidence>
<keyword evidence="5" id="KW-0804">Transcription</keyword>
<reference evidence="11" key="1">
    <citation type="submission" date="2021-03" db="EMBL/GenBank/DDBJ databases">
        <authorList>
            <person name="Tagirdzhanova G."/>
        </authorList>
    </citation>
    <scope>NUCLEOTIDE SEQUENCE</scope>
</reference>
<dbReference type="AlphaFoldDB" id="A0A8H3G916"/>
<dbReference type="PANTHER" id="PTHR46714:SF6">
    <property type="entry name" value="TRANSCRIPTIONAL ACTIVATOR HAC1"/>
    <property type="match status" value="1"/>
</dbReference>
<dbReference type="OrthoDB" id="644067at2759"/>
<evidence type="ECO:0000256" key="8">
    <source>
        <dbReference type="SAM" id="Coils"/>
    </source>
</evidence>
<evidence type="ECO:0000313" key="11">
    <source>
        <dbReference type="EMBL" id="CAF9938100.1"/>
    </source>
</evidence>
<evidence type="ECO:0000256" key="6">
    <source>
        <dbReference type="ARBA" id="ARBA00023230"/>
    </source>
</evidence>
<evidence type="ECO:0000256" key="5">
    <source>
        <dbReference type="ARBA" id="ARBA00023163"/>
    </source>
</evidence>